<proteinExistence type="predicted"/>
<dbReference type="Proteomes" id="UP001155546">
    <property type="component" value="Unassembled WGS sequence"/>
</dbReference>
<dbReference type="EMBL" id="JAMTCD010000006">
    <property type="protein sequence ID" value="MCT7941396.1"/>
    <property type="molecule type" value="Genomic_DNA"/>
</dbReference>
<dbReference type="PANTHER" id="PTHR34385:SF1">
    <property type="entry name" value="PEPTIDOGLYCAN L-ALANYL-D-GLUTAMATE ENDOPEPTIDASE CWLK"/>
    <property type="match status" value="1"/>
</dbReference>
<dbReference type="InterPro" id="IPR009045">
    <property type="entry name" value="Zn_M74/Hedgehog-like"/>
</dbReference>
<evidence type="ECO:0000313" key="2">
    <source>
        <dbReference type="EMBL" id="MCT7941396.1"/>
    </source>
</evidence>
<gene>
    <name evidence="2" type="ORF">NE535_06235</name>
</gene>
<dbReference type="InterPro" id="IPR052179">
    <property type="entry name" value="DD-CPase-like"/>
</dbReference>
<dbReference type="AlphaFoldDB" id="A0A9X2WLJ6"/>
<evidence type="ECO:0000313" key="3">
    <source>
        <dbReference type="Proteomes" id="UP001155546"/>
    </source>
</evidence>
<dbReference type="Gene3D" id="3.30.1380.10">
    <property type="match status" value="1"/>
</dbReference>
<dbReference type="PANTHER" id="PTHR34385">
    <property type="entry name" value="D-ALANYL-D-ALANINE CARBOXYPEPTIDASE"/>
    <property type="match status" value="1"/>
</dbReference>
<dbReference type="CDD" id="cd14847">
    <property type="entry name" value="DD-carboxypeptidase_like"/>
    <property type="match status" value="1"/>
</dbReference>
<accession>A0A9X2WLJ6</accession>
<dbReference type="SUPFAM" id="SSF55166">
    <property type="entry name" value="Hedgehog/DD-peptidase"/>
    <property type="match status" value="1"/>
</dbReference>
<comment type="caution">
    <text evidence="2">The sequence shown here is derived from an EMBL/GenBank/DDBJ whole genome shotgun (WGS) entry which is preliminary data.</text>
</comment>
<dbReference type="GO" id="GO:0008233">
    <property type="term" value="F:peptidase activity"/>
    <property type="evidence" value="ECO:0007669"/>
    <property type="project" value="InterPro"/>
</dbReference>
<reference evidence="2" key="1">
    <citation type="journal article" date="2023" name="Int. J. Syst. Evol. Microbiol.">
        <title>&lt;i&gt;Shewanella septentrionalis&lt;/i&gt; sp. nov. and &lt;i&gt;Shewanella holmiensis&lt;/i&gt; sp. nov., isolated from Baltic Sea water and sediments.</title>
        <authorList>
            <person name="Martin-Rodriguez A.J."/>
            <person name="Thorell K."/>
            <person name="Joffre E."/>
            <person name="Jensie-Markopoulos S."/>
            <person name="Moore E.R.B."/>
            <person name="Sjoling A."/>
        </authorList>
    </citation>
    <scope>NUCLEOTIDE SEQUENCE</scope>
    <source>
        <strain evidence="2">SP1S2-7</strain>
    </source>
</reference>
<dbReference type="RefSeq" id="WP_261297805.1">
    <property type="nucleotide sequence ID" value="NZ_JAMTCD010000006.1"/>
</dbReference>
<sequence length="236" mass="26416">MRLGTISEATNSTIMHPNLYGLDASALVEFESLLLQSDTATAFAAMRTAAQKDGIQLAICSAYRSFDKQLSIWNAKATGKRQLLDLQHQPIDFMSLSSQQIIDSILLWSALPGTSRHHWGTDIDVYDANNINHDNLQLVAKEYQAGGPCHSLYLWLQQNAQQFGFYFPFQHGKSGVSTEEWHLSYFPIASGYTSLFCGQDLAKVLDNAEFELKQPTLTQLDKLVSHYVKFVAHPPC</sequence>
<protein>
    <submittedName>
        <fullName evidence="2">M15 family metallopeptidase</fullName>
    </submittedName>
</protein>
<name>A0A9X2WLJ6_9GAMM</name>
<evidence type="ECO:0000259" key="1">
    <source>
        <dbReference type="Pfam" id="PF02557"/>
    </source>
</evidence>
<dbReference type="GO" id="GO:0006508">
    <property type="term" value="P:proteolysis"/>
    <property type="evidence" value="ECO:0007669"/>
    <property type="project" value="InterPro"/>
</dbReference>
<organism evidence="2 3">
    <name type="scientific">Shewanella holmiensis</name>
    <dbReference type="NCBI Taxonomy" id="2952222"/>
    <lineage>
        <taxon>Bacteria</taxon>
        <taxon>Pseudomonadati</taxon>
        <taxon>Pseudomonadota</taxon>
        <taxon>Gammaproteobacteria</taxon>
        <taxon>Alteromonadales</taxon>
        <taxon>Shewanellaceae</taxon>
        <taxon>Shewanella</taxon>
    </lineage>
</organism>
<dbReference type="InterPro" id="IPR003709">
    <property type="entry name" value="VanY-like_core_dom"/>
</dbReference>
<dbReference type="Pfam" id="PF02557">
    <property type="entry name" value="VanY"/>
    <property type="match status" value="1"/>
</dbReference>
<feature type="domain" description="D-alanyl-D-alanine carboxypeptidase-like core" evidence="1">
    <location>
        <begin position="34"/>
        <end position="187"/>
    </location>
</feature>
<keyword evidence="3" id="KW-1185">Reference proteome</keyword>